<dbReference type="AlphaFoldDB" id="A0A2T0GYS6"/>
<organism evidence="2 3">
    <name type="scientific">Actinopolyspora mortivallis</name>
    <dbReference type="NCBI Taxonomy" id="33906"/>
    <lineage>
        <taxon>Bacteria</taxon>
        <taxon>Bacillati</taxon>
        <taxon>Actinomycetota</taxon>
        <taxon>Actinomycetes</taxon>
        <taxon>Actinopolysporales</taxon>
        <taxon>Actinopolysporaceae</taxon>
        <taxon>Actinopolyspora</taxon>
    </lineage>
</organism>
<dbReference type="InterPro" id="IPR011037">
    <property type="entry name" value="Pyrv_Knase-like_insert_dom_sf"/>
</dbReference>
<dbReference type="RefSeq" id="WP_106112939.1">
    <property type="nucleotide sequence ID" value="NZ_PVSR01000005.1"/>
</dbReference>
<evidence type="ECO:0000313" key="2">
    <source>
        <dbReference type="EMBL" id="PRW64183.1"/>
    </source>
</evidence>
<proteinExistence type="predicted"/>
<sequence length="275" mass="29982">MAEITQLVYYPVKGCAGVTVDSGFLTSAGLRHDRSFMITDAHGGFRSQRNTPRMAVLTPEIDEKGTRLTLHAPGTEPLVVATTDRGRREVVELHKANYLGVDQGDRAAEWLSEVLGGPCRLVRVPTEHDRVTDGLTPGTSAYADSCPVLVTSQSSLDELNERLAARGHPALPMDRFRPNIVVRGWERPHTEDLARSVTAGAAELGYAKIAKRCAVTTVEQSSGRKDGPEPLRTLAEYRRTDRNGVAFGSKFAVTRPGRISVGDSFRVADWGESEL</sequence>
<dbReference type="InterPro" id="IPR005302">
    <property type="entry name" value="MoCF_Sase_C"/>
</dbReference>
<feature type="domain" description="MOSC" evidence="1">
    <location>
        <begin position="119"/>
        <end position="268"/>
    </location>
</feature>
<dbReference type="PROSITE" id="PS51340">
    <property type="entry name" value="MOSC"/>
    <property type="match status" value="1"/>
</dbReference>
<dbReference type="GO" id="GO:0030151">
    <property type="term" value="F:molybdenum ion binding"/>
    <property type="evidence" value="ECO:0007669"/>
    <property type="project" value="InterPro"/>
</dbReference>
<comment type="caution">
    <text evidence="2">The sequence shown here is derived from an EMBL/GenBank/DDBJ whole genome shotgun (WGS) entry which is preliminary data.</text>
</comment>
<dbReference type="InterPro" id="IPR005303">
    <property type="entry name" value="MOCOS_middle"/>
</dbReference>
<dbReference type="SUPFAM" id="SSF50800">
    <property type="entry name" value="PK beta-barrel domain-like"/>
    <property type="match status" value="1"/>
</dbReference>
<dbReference type="InParanoid" id="A0A2T0GYS6"/>
<dbReference type="GO" id="GO:0030170">
    <property type="term" value="F:pyridoxal phosphate binding"/>
    <property type="evidence" value="ECO:0007669"/>
    <property type="project" value="InterPro"/>
</dbReference>
<dbReference type="STRING" id="1050202.GCA_000384035_03035"/>
<dbReference type="Pfam" id="PF03476">
    <property type="entry name" value="MOSC_N"/>
    <property type="match status" value="1"/>
</dbReference>
<dbReference type="Pfam" id="PF03473">
    <property type="entry name" value="MOSC"/>
    <property type="match status" value="1"/>
</dbReference>
<dbReference type="GO" id="GO:0003824">
    <property type="term" value="F:catalytic activity"/>
    <property type="evidence" value="ECO:0007669"/>
    <property type="project" value="InterPro"/>
</dbReference>
<dbReference type="PANTHER" id="PTHR14237">
    <property type="entry name" value="MOLYBDOPTERIN COFACTOR SULFURASE MOSC"/>
    <property type="match status" value="1"/>
</dbReference>
<dbReference type="PANTHER" id="PTHR14237:SF19">
    <property type="entry name" value="MITOCHONDRIAL AMIDOXIME REDUCING COMPONENT 1"/>
    <property type="match status" value="1"/>
</dbReference>
<dbReference type="Proteomes" id="UP000239352">
    <property type="component" value="Unassembled WGS sequence"/>
</dbReference>
<keyword evidence="3" id="KW-1185">Reference proteome</keyword>
<reference evidence="2 3" key="1">
    <citation type="submission" date="2018-03" db="EMBL/GenBank/DDBJ databases">
        <title>Actinopolyspora mortivallis from Sahara, screening for active biomolecules.</title>
        <authorList>
            <person name="Selama O."/>
            <person name="Wellington E.M.H."/>
            <person name="Hacene H."/>
        </authorList>
    </citation>
    <scope>NUCLEOTIDE SEQUENCE [LARGE SCALE GENOMIC DNA]</scope>
    <source>
        <strain evidence="2 3">M5A</strain>
    </source>
</reference>
<protein>
    <submittedName>
        <fullName evidence="2">MOSC domain-containing protein</fullName>
    </submittedName>
</protein>
<dbReference type="SUPFAM" id="SSF141673">
    <property type="entry name" value="MOSC N-terminal domain-like"/>
    <property type="match status" value="1"/>
</dbReference>
<gene>
    <name evidence="2" type="ORF">CEP50_05970</name>
</gene>
<evidence type="ECO:0000313" key="3">
    <source>
        <dbReference type="Proteomes" id="UP000239352"/>
    </source>
</evidence>
<accession>A0A2T0GYS6</accession>
<name>A0A2T0GYS6_ACTMO</name>
<dbReference type="EMBL" id="PVSR01000005">
    <property type="protein sequence ID" value="PRW64183.1"/>
    <property type="molecule type" value="Genomic_DNA"/>
</dbReference>
<evidence type="ECO:0000259" key="1">
    <source>
        <dbReference type="PROSITE" id="PS51340"/>
    </source>
</evidence>